<dbReference type="AlphaFoldDB" id="A0A067NLM1"/>
<reference evidence="2" key="1">
    <citation type="journal article" date="2014" name="Proc. Natl. Acad. Sci. U.S.A.">
        <title>Extensive sampling of basidiomycete genomes demonstrates inadequacy of the white-rot/brown-rot paradigm for wood decay fungi.</title>
        <authorList>
            <person name="Riley R."/>
            <person name="Salamov A.A."/>
            <person name="Brown D.W."/>
            <person name="Nagy L.G."/>
            <person name="Floudas D."/>
            <person name="Held B.W."/>
            <person name="Levasseur A."/>
            <person name="Lombard V."/>
            <person name="Morin E."/>
            <person name="Otillar R."/>
            <person name="Lindquist E.A."/>
            <person name="Sun H."/>
            <person name="LaButti K.M."/>
            <person name="Schmutz J."/>
            <person name="Jabbour D."/>
            <person name="Luo H."/>
            <person name="Baker S.E."/>
            <person name="Pisabarro A.G."/>
            <person name="Walton J.D."/>
            <person name="Blanchette R.A."/>
            <person name="Henrissat B."/>
            <person name="Martin F."/>
            <person name="Cullen D."/>
            <person name="Hibbett D.S."/>
            <person name="Grigoriev I.V."/>
        </authorList>
    </citation>
    <scope>NUCLEOTIDE SEQUENCE [LARGE SCALE GENOMIC DNA]</scope>
    <source>
        <strain evidence="2">PC15</strain>
    </source>
</reference>
<name>A0A067NLM1_PLEO1</name>
<evidence type="ECO:0000313" key="2">
    <source>
        <dbReference type="Proteomes" id="UP000027073"/>
    </source>
</evidence>
<evidence type="ECO:0000313" key="1">
    <source>
        <dbReference type="EMBL" id="KDQ25012.1"/>
    </source>
</evidence>
<protein>
    <submittedName>
        <fullName evidence="1">Uncharacterized protein</fullName>
    </submittedName>
</protein>
<proteinExistence type="predicted"/>
<dbReference type="VEuPathDB" id="FungiDB:PLEOSDRAFT_170081"/>
<dbReference type="EMBL" id="KL198011">
    <property type="protein sequence ID" value="KDQ25012.1"/>
    <property type="molecule type" value="Genomic_DNA"/>
</dbReference>
<dbReference type="HOGENOM" id="CLU_1982493_0_0_1"/>
<organism evidence="1 2">
    <name type="scientific">Pleurotus ostreatus (strain PC15)</name>
    <name type="common">Oyster mushroom</name>
    <dbReference type="NCBI Taxonomy" id="1137138"/>
    <lineage>
        <taxon>Eukaryota</taxon>
        <taxon>Fungi</taxon>
        <taxon>Dikarya</taxon>
        <taxon>Basidiomycota</taxon>
        <taxon>Agaricomycotina</taxon>
        <taxon>Agaricomycetes</taxon>
        <taxon>Agaricomycetidae</taxon>
        <taxon>Agaricales</taxon>
        <taxon>Pleurotineae</taxon>
        <taxon>Pleurotaceae</taxon>
        <taxon>Pleurotus</taxon>
    </lineage>
</organism>
<dbReference type="Proteomes" id="UP000027073">
    <property type="component" value="Unassembled WGS sequence"/>
</dbReference>
<dbReference type="InParanoid" id="A0A067NLM1"/>
<accession>A0A067NLM1</accession>
<gene>
    <name evidence="1" type="ORF">PLEOSDRAFT_170081</name>
</gene>
<sequence>MAQPPSLPSTSPLPIPASTQELTFALISQMEKPKNFRVLFGKQDKDNLIFIRRKGWNSKKGYPGVLMIRSPPATANGFALFGYGRLRLPSAYDFQFQFQFYSERHYLSPRSSTAVHESGITGGDET</sequence>